<dbReference type="SUPFAM" id="SSF140383">
    <property type="entry name" value="BSD domain-like"/>
    <property type="match status" value="1"/>
</dbReference>
<evidence type="ECO:0000313" key="4">
    <source>
        <dbReference type="Proteomes" id="UP000006671"/>
    </source>
</evidence>
<dbReference type="InterPro" id="IPR035925">
    <property type="entry name" value="BSD_dom_sf"/>
</dbReference>
<protein>
    <submittedName>
        <fullName evidence="3">Predicted protein</fullName>
    </submittedName>
</protein>
<dbReference type="PROSITE" id="PS50858">
    <property type="entry name" value="BSD"/>
    <property type="match status" value="1"/>
</dbReference>
<dbReference type="KEGG" id="ngr:NAEGRDRAFT_76841"/>
<dbReference type="AlphaFoldDB" id="D2W5Z8"/>
<evidence type="ECO:0000256" key="1">
    <source>
        <dbReference type="SAM" id="MobiDB-lite"/>
    </source>
</evidence>
<evidence type="ECO:0000259" key="2">
    <source>
        <dbReference type="PROSITE" id="PS50858"/>
    </source>
</evidence>
<feature type="region of interest" description="Disordered" evidence="1">
    <location>
        <begin position="113"/>
        <end position="204"/>
    </location>
</feature>
<dbReference type="RefSeq" id="XP_002668246.1">
    <property type="nucleotide sequence ID" value="XM_002668200.1"/>
</dbReference>
<feature type="compositionally biased region" description="Basic and acidic residues" evidence="1">
    <location>
        <begin position="187"/>
        <end position="204"/>
    </location>
</feature>
<reference evidence="3 4" key="1">
    <citation type="journal article" date="2010" name="Cell">
        <title>The genome of Naegleria gruberi illuminates early eukaryotic versatility.</title>
        <authorList>
            <person name="Fritz-Laylin L.K."/>
            <person name="Prochnik S.E."/>
            <person name="Ginger M.L."/>
            <person name="Dacks J.B."/>
            <person name="Carpenter M.L."/>
            <person name="Field M.C."/>
            <person name="Kuo A."/>
            <person name="Paredez A."/>
            <person name="Chapman J."/>
            <person name="Pham J."/>
            <person name="Shu S."/>
            <person name="Neupane R."/>
            <person name="Cipriano M."/>
            <person name="Mancuso J."/>
            <person name="Tu H."/>
            <person name="Salamov A."/>
            <person name="Lindquist E."/>
            <person name="Shapiro H."/>
            <person name="Lucas S."/>
            <person name="Grigoriev I.V."/>
            <person name="Cande W.Z."/>
            <person name="Fulton C."/>
            <person name="Rokhsar D.S."/>
            <person name="Dawson S.C."/>
        </authorList>
    </citation>
    <scope>NUCLEOTIDE SEQUENCE [LARGE SCALE GENOMIC DNA]</scope>
    <source>
        <strain evidence="3 4">NEG-M</strain>
    </source>
</reference>
<gene>
    <name evidence="3" type="ORF">NAEGRDRAFT_76841</name>
</gene>
<accession>D2W5Z8</accession>
<dbReference type="GeneID" id="8856420"/>
<keyword evidence="4" id="KW-1185">Reference proteome</keyword>
<evidence type="ECO:0000313" key="3">
    <source>
        <dbReference type="EMBL" id="EFC35502.1"/>
    </source>
</evidence>
<feature type="compositionally biased region" description="Low complexity" evidence="1">
    <location>
        <begin position="113"/>
        <end position="186"/>
    </location>
</feature>
<organism evidence="4">
    <name type="scientific">Naegleria gruberi</name>
    <name type="common">Amoeba</name>
    <dbReference type="NCBI Taxonomy" id="5762"/>
    <lineage>
        <taxon>Eukaryota</taxon>
        <taxon>Discoba</taxon>
        <taxon>Heterolobosea</taxon>
        <taxon>Tetramitia</taxon>
        <taxon>Eutetramitia</taxon>
        <taxon>Vahlkampfiidae</taxon>
        <taxon>Naegleria</taxon>
    </lineage>
</organism>
<name>D2W5Z8_NAEGR</name>
<proteinExistence type="predicted"/>
<dbReference type="InParanoid" id="D2W5Z8"/>
<dbReference type="EMBL" id="GG739182">
    <property type="protein sequence ID" value="EFC35502.1"/>
    <property type="molecule type" value="Genomic_DNA"/>
</dbReference>
<dbReference type="VEuPathDB" id="AmoebaDB:NAEGRDRAFT_76841"/>
<dbReference type="InterPro" id="IPR005607">
    <property type="entry name" value="BSD_dom"/>
</dbReference>
<dbReference type="Proteomes" id="UP000006671">
    <property type="component" value="Unassembled WGS sequence"/>
</dbReference>
<sequence>MYDILVPKYVDDITFWKSYFYCLHRILFTQNIDELDEEICELYNKRRRQQMERELELQEYCNAIESDCKIIHMIIKMEIENINQILLFEKNLNNQIINSIDNDIIHENNINQNNIHQNNSNDSNENSNSDSNNNNEIIDNSNISSNESNNETLSDNTTNTNTNIDNSSTSTSTSTTSTSTPTTSTTNDKKKMNEERKRREEEYHTNKQLIEEKIREVIEIKKKVSLFSSEIITNETLIERISQSNHCFMQTFT</sequence>
<feature type="domain" description="BSD" evidence="2">
    <location>
        <begin position="1"/>
        <end position="27"/>
    </location>
</feature>